<dbReference type="GO" id="GO:0003723">
    <property type="term" value="F:RNA binding"/>
    <property type="evidence" value="ECO:0007669"/>
    <property type="project" value="InterPro"/>
</dbReference>
<feature type="compositionally biased region" description="Basic and acidic residues" evidence="1">
    <location>
        <begin position="465"/>
        <end position="475"/>
    </location>
</feature>
<accession>A0AAX6IJC6</accession>
<organism evidence="3 4">
    <name type="scientific">Iris pallida</name>
    <name type="common">Sweet iris</name>
    <dbReference type="NCBI Taxonomy" id="29817"/>
    <lineage>
        <taxon>Eukaryota</taxon>
        <taxon>Viridiplantae</taxon>
        <taxon>Streptophyta</taxon>
        <taxon>Embryophyta</taxon>
        <taxon>Tracheophyta</taxon>
        <taxon>Spermatophyta</taxon>
        <taxon>Magnoliopsida</taxon>
        <taxon>Liliopsida</taxon>
        <taxon>Asparagales</taxon>
        <taxon>Iridaceae</taxon>
        <taxon>Iridoideae</taxon>
        <taxon>Irideae</taxon>
        <taxon>Iris</taxon>
    </lineage>
</organism>
<feature type="region of interest" description="Disordered" evidence="1">
    <location>
        <begin position="356"/>
        <end position="501"/>
    </location>
</feature>
<comment type="caution">
    <text evidence="3">The sequence shown here is derived from an EMBL/GenBank/DDBJ whole genome shotgun (WGS) entry which is preliminary data.</text>
</comment>
<protein>
    <recommendedName>
        <fullName evidence="2">PORR domain-containing protein</fullName>
    </recommendedName>
</protein>
<reference evidence="3" key="2">
    <citation type="submission" date="2023-04" db="EMBL/GenBank/DDBJ databases">
        <authorList>
            <person name="Bruccoleri R.E."/>
            <person name="Oakeley E.J."/>
            <person name="Faust A.-M."/>
            <person name="Dessus-Babus S."/>
            <person name="Altorfer M."/>
            <person name="Burckhardt D."/>
            <person name="Oertli M."/>
            <person name="Naumann U."/>
            <person name="Petersen F."/>
            <person name="Wong J."/>
        </authorList>
    </citation>
    <scope>NUCLEOTIDE SEQUENCE</scope>
    <source>
        <strain evidence="3">GSM-AAB239-AS_SAM_17_03QT</strain>
        <tissue evidence="3">Leaf</tissue>
    </source>
</reference>
<feature type="compositionally biased region" description="Polar residues" evidence="1">
    <location>
        <begin position="431"/>
        <end position="461"/>
    </location>
</feature>
<feature type="compositionally biased region" description="Polar residues" evidence="1">
    <location>
        <begin position="485"/>
        <end position="501"/>
    </location>
</feature>
<keyword evidence="4" id="KW-1185">Reference proteome</keyword>
<sequence>MLFLLRRRSPQLQLRQRSHARTFIDGRVKWVRDRGLDHAVEKEKHLLPFHSVKELLLSSPTPSLPLSSISPSLRLPFRPIRFLRLFPSAFLESPCPLTSRPLISPSSSLLRLHDQELVLRSSDSARADAADRLLRLLMLCPRRSLPLRLLDRLRWDLGLPADFPRSLLPDFPDYFQIVPSAHNPSDLDLEIVCYSKDLALSSMERYATRTGGYAKGDPLSFHLSFPRGFDMEKKVRQWVEQWQKLPYVSPYEVGARLPPGSDIKEKWAVGMVHEVLSLMVPKKTEKDNLVMLGEHLGLPAGFRKMILNHPGIFYLSNKLKTQTVVLREAYRRDLLVEKHPLMGLRYQYIHLMHKGREGTAGSRKGKGKSKSKSKRVDERPFEEDEYEDDEDNDEDDDENEEGVEIVDVSDSEDEESDDQDEDEESDDENDYNATQEGIQGRSHNVSTERTLRSRPSSNEARSQSRRNESYRESNTRGKSCGRANFSRTGQRSSSPRRSVST</sequence>
<evidence type="ECO:0000259" key="2">
    <source>
        <dbReference type="Pfam" id="PF11955"/>
    </source>
</evidence>
<dbReference type="EMBL" id="JANAVB010000799">
    <property type="protein sequence ID" value="KAJ6853386.1"/>
    <property type="molecule type" value="Genomic_DNA"/>
</dbReference>
<dbReference type="AlphaFoldDB" id="A0AAX6IJC6"/>
<feature type="domain" description="PORR" evidence="2">
    <location>
        <begin position="31"/>
        <end position="356"/>
    </location>
</feature>
<dbReference type="Proteomes" id="UP001140949">
    <property type="component" value="Unassembled WGS sequence"/>
</dbReference>
<name>A0AAX6IJC6_IRIPA</name>
<feature type="compositionally biased region" description="Acidic residues" evidence="1">
    <location>
        <begin position="380"/>
        <end position="430"/>
    </location>
</feature>
<evidence type="ECO:0000313" key="4">
    <source>
        <dbReference type="Proteomes" id="UP001140949"/>
    </source>
</evidence>
<dbReference type="Pfam" id="PF11955">
    <property type="entry name" value="PORR"/>
    <property type="match status" value="1"/>
</dbReference>
<evidence type="ECO:0000313" key="3">
    <source>
        <dbReference type="EMBL" id="KAJ6853386.1"/>
    </source>
</evidence>
<dbReference type="InterPro" id="IPR045040">
    <property type="entry name" value="PORR_fam"/>
</dbReference>
<evidence type="ECO:0000256" key="1">
    <source>
        <dbReference type="SAM" id="MobiDB-lite"/>
    </source>
</evidence>
<dbReference type="InterPro" id="IPR021099">
    <property type="entry name" value="PORR_domain"/>
</dbReference>
<reference evidence="3" key="1">
    <citation type="journal article" date="2023" name="GigaByte">
        <title>Genome assembly of the bearded iris, Iris pallida Lam.</title>
        <authorList>
            <person name="Bruccoleri R.E."/>
            <person name="Oakeley E.J."/>
            <person name="Faust A.M.E."/>
            <person name="Altorfer M."/>
            <person name="Dessus-Babus S."/>
            <person name="Burckhardt D."/>
            <person name="Oertli M."/>
            <person name="Naumann U."/>
            <person name="Petersen F."/>
            <person name="Wong J."/>
        </authorList>
    </citation>
    <scope>NUCLEOTIDE SEQUENCE</scope>
    <source>
        <strain evidence="3">GSM-AAB239-AS_SAM_17_03QT</strain>
    </source>
</reference>
<feature type="compositionally biased region" description="Basic residues" evidence="1">
    <location>
        <begin position="363"/>
        <end position="373"/>
    </location>
</feature>
<gene>
    <name evidence="3" type="ORF">M6B38_250035</name>
</gene>
<dbReference type="PANTHER" id="PTHR31476">
    <property type="entry name" value="PROTEIN WHAT'S THIS FACTOR 1 HOMOLOG, CHLOROPLASTIC"/>
    <property type="match status" value="1"/>
</dbReference>
<proteinExistence type="predicted"/>
<dbReference type="PANTHER" id="PTHR31476:SF16">
    <property type="entry name" value="F14O23.23 PROTEIN"/>
    <property type="match status" value="1"/>
</dbReference>